<dbReference type="OrthoDB" id="10664528at2759"/>
<name>A0A2S2Q382_9HEMI</name>
<accession>A0A2S2Q382</accession>
<sequence length="148" mass="16831">MIQSIPPSKKDMPKKVILEKDMAEKNVPEKEMPEKAYNEDVQLQGITAVVPFEVFPTLATWLFMWPMQGEVLWFSIMLSREVKYNQESLLTASKFMGIFSYAVKDAVAKARTTSNGSGDVVVFGPFVVAHRFIWTWSMADIPHRLASK</sequence>
<organism evidence="1">
    <name type="scientific">Sipha flava</name>
    <name type="common">yellow sugarcane aphid</name>
    <dbReference type="NCBI Taxonomy" id="143950"/>
    <lineage>
        <taxon>Eukaryota</taxon>
        <taxon>Metazoa</taxon>
        <taxon>Ecdysozoa</taxon>
        <taxon>Arthropoda</taxon>
        <taxon>Hexapoda</taxon>
        <taxon>Insecta</taxon>
        <taxon>Pterygota</taxon>
        <taxon>Neoptera</taxon>
        <taxon>Paraneoptera</taxon>
        <taxon>Hemiptera</taxon>
        <taxon>Sternorrhyncha</taxon>
        <taxon>Aphidomorpha</taxon>
        <taxon>Aphidoidea</taxon>
        <taxon>Aphididae</taxon>
        <taxon>Sipha</taxon>
    </lineage>
</organism>
<proteinExistence type="predicted"/>
<evidence type="ECO:0000313" key="1">
    <source>
        <dbReference type="EMBL" id="MBY71672.1"/>
    </source>
</evidence>
<gene>
    <name evidence="1" type="ORF">g.10858</name>
</gene>
<dbReference type="AlphaFoldDB" id="A0A2S2Q382"/>
<reference evidence="1" key="1">
    <citation type="submission" date="2018-04" db="EMBL/GenBank/DDBJ databases">
        <title>Transcriptome assembly of Sipha flava.</title>
        <authorList>
            <person name="Scully E.D."/>
            <person name="Geib S.M."/>
            <person name="Palmer N.A."/>
            <person name="Koch K."/>
            <person name="Bradshaw J."/>
            <person name="Heng-Moss T."/>
            <person name="Sarath G."/>
        </authorList>
    </citation>
    <scope>NUCLEOTIDE SEQUENCE</scope>
</reference>
<protein>
    <submittedName>
        <fullName evidence="1">Uncharacterized protein</fullName>
    </submittedName>
</protein>
<dbReference type="EMBL" id="GGMS01002469">
    <property type="protein sequence ID" value="MBY71672.1"/>
    <property type="molecule type" value="Transcribed_RNA"/>
</dbReference>